<dbReference type="Proteomes" id="UP000711614">
    <property type="component" value="Unassembled WGS sequence"/>
</dbReference>
<organism evidence="2 3">
    <name type="scientific">Arthrobacter stackebrandtii</name>
    <dbReference type="NCBI Taxonomy" id="272161"/>
    <lineage>
        <taxon>Bacteria</taxon>
        <taxon>Bacillati</taxon>
        <taxon>Actinomycetota</taxon>
        <taxon>Actinomycetes</taxon>
        <taxon>Micrococcales</taxon>
        <taxon>Micrococcaceae</taxon>
        <taxon>Arthrobacter</taxon>
    </lineage>
</organism>
<reference evidence="2 3" key="1">
    <citation type="submission" date="2021-03" db="EMBL/GenBank/DDBJ databases">
        <title>Sequencing the genomes of 1000 actinobacteria strains.</title>
        <authorList>
            <person name="Klenk H.-P."/>
        </authorList>
    </citation>
    <scope>NUCLEOTIDE SEQUENCE [LARGE SCALE GENOMIC DNA]</scope>
    <source>
        <strain evidence="2 3">DSM 16005</strain>
    </source>
</reference>
<sequence>MKKLWATCALTAALVTAVSGCTVVDETVNVQGAPPASSAAPQDSNYPTVTGEVDTNLVITELMGNNKTVTTRQLACSGDTAVAPSNIPDADEACALIAGSAKLFDSELVPTDNDACTDTGNDIIADVFGESRGEHVRVSFQRNNLCNARAWDKLIPIIGRG</sequence>
<dbReference type="SUPFAM" id="SSF55399">
    <property type="entry name" value="Subtilisin inhibitor"/>
    <property type="match status" value="1"/>
</dbReference>
<dbReference type="RefSeq" id="WP_209681250.1">
    <property type="nucleotide sequence ID" value="NZ_JAGIOI010000001.1"/>
</dbReference>
<dbReference type="Gene3D" id="3.30.350.10">
    <property type="entry name" value="Subtilisin inhibitor-like"/>
    <property type="match status" value="1"/>
</dbReference>
<dbReference type="PROSITE" id="PS51257">
    <property type="entry name" value="PROKAR_LIPOPROTEIN"/>
    <property type="match status" value="1"/>
</dbReference>
<feature type="chain" id="PRO_5046385957" description="Subtilisin inhibitor domain-containing protein" evidence="1">
    <location>
        <begin position="18"/>
        <end position="161"/>
    </location>
</feature>
<evidence type="ECO:0008006" key="4">
    <source>
        <dbReference type="Google" id="ProtNLM"/>
    </source>
</evidence>
<evidence type="ECO:0000313" key="2">
    <source>
        <dbReference type="EMBL" id="MBP2413739.1"/>
    </source>
</evidence>
<accession>A0ABS4YY52</accession>
<evidence type="ECO:0000313" key="3">
    <source>
        <dbReference type="Proteomes" id="UP000711614"/>
    </source>
</evidence>
<proteinExistence type="predicted"/>
<dbReference type="InterPro" id="IPR036819">
    <property type="entry name" value="Subtilisin_inhibitor-like_sf"/>
</dbReference>
<dbReference type="EMBL" id="JAGIOI010000001">
    <property type="protein sequence ID" value="MBP2413739.1"/>
    <property type="molecule type" value="Genomic_DNA"/>
</dbReference>
<name>A0ABS4YY52_9MICC</name>
<keyword evidence="1" id="KW-0732">Signal</keyword>
<protein>
    <recommendedName>
        <fullName evidence="4">Subtilisin inhibitor domain-containing protein</fullName>
    </recommendedName>
</protein>
<keyword evidence="3" id="KW-1185">Reference proteome</keyword>
<comment type="caution">
    <text evidence="2">The sequence shown here is derived from an EMBL/GenBank/DDBJ whole genome shotgun (WGS) entry which is preliminary data.</text>
</comment>
<feature type="signal peptide" evidence="1">
    <location>
        <begin position="1"/>
        <end position="17"/>
    </location>
</feature>
<evidence type="ECO:0000256" key="1">
    <source>
        <dbReference type="SAM" id="SignalP"/>
    </source>
</evidence>
<gene>
    <name evidence="2" type="ORF">JOF48_002538</name>
</gene>